<feature type="signal peptide" evidence="1">
    <location>
        <begin position="1"/>
        <end position="20"/>
    </location>
</feature>
<evidence type="ECO:0000313" key="2">
    <source>
        <dbReference type="EMBL" id="GAO42104.1"/>
    </source>
</evidence>
<keyword evidence="3" id="KW-1185">Reference proteome</keyword>
<feature type="chain" id="PRO_5002430196" description="SusD/RagB family nutrient-binding outer membrane lipoprotein" evidence="1">
    <location>
        <begin position="21"/>
        <end position="517"/>
    </location>
</feature>
<dbReference type="AlphaFoldDB" id="A0A0E9MWZ1"/>
<name>A0A0E9MWZ1_9BACT</name>
<evidence type="ECO:0000313" key="3">
    <source>
        <dbReference type="Proteomes" id="UP000033121"/>
    </source>
</evidence>
<protein>
    <recommendedName>
        <fullName evidence="4">SusD/RagB family nutrient-binding outer membrane lipoprotein</fullName>
    </recommendedName>
</protein>
<dbReference type="PROSITE" id="PS51257">
    <property type="entry name" value="PROKAR_LIPOPROTEIN"/>
    <property type="match status" value="1"/>
</dbReference>
<accession>A0A0E9MWZ1</accession>
<sequence length="517" mass="56695">MKLKYIVPVALLGLASAGCTKNWLDINQNPNQLPTSTPDFVLASGINRTVATVTPNETGSYWSAQWTQSNTYIINGPIFQYIINNTNFNYWDGYYDILGDFQYAIDNADGMGQPFVKGPAKIMQAYIFQQLTDLYGNIPFTDALKGTGALTPSFDDQKDVYKGLITLLDNALADIAANPEFLNSSKSSDLVFGGNLTSWVQFANSLKLRILIRQSRVADLQGYIETELAKVAADPVGVLGAAMDVTSSPGYLGSTGQTNPLYDYIGYDANGTIRPYARFPRPTTFLFDNLVATNDTFRLKRLAYAKGGEDGGNPGKSKVEEVLANYAAVPYGISSGYLSQNTSYIGPSVIIRNQFNKRMMLMTAAESFFLLAEAKQRFPSVSFPALVTDGTAKGFYEQGVKESFRLTGTLSAYGLDKADVLLHSGKDLADWEASPDKLKAIWMQKWIALTNFSGLESWSEFRRTGFPVIPKSAAAAVDAVPPVRIFYPSTELGSNTANVKAQGDINIFTDRLFWDVD</sequence>
<organism evidence="2 3">
    <name type="scientific">Flavihumibacter petaseus NBRC 106054</name>
    <dbReference type="NCBI Taxonomy" id="1220578"/>
    <lineage>
        <taxon>Bacteria</taxon>
        <taxon>Pseudomonadati</taxon>
        <taxon>Bacteroidota</taxon>
        <taxon>Chitinophagia</taxon>
        <taxon>Chitinophagales</taxon>
        <taxon>Chitinophagaceae</taxon>
        <taxon>Flavihumibacter</taxon>
    </lineage>
</organism>
<reference evidence="2 3" key="1">
    <citation type="submission" date="2015-04" db="EMBL/GenBank/DDBJ databases">
        <title>Whole genome shotgun sequence of Flavihumibacter petaseus NBRC 106054.</title>
        <authorList>
            <person name="Miyazawa S."/>
            <person name="Hosoyama A."/>
            <person name="Hashimoto M."/>
            <person name="Noguchi M."/>
            <person name="Tsuchikane K."/>
            <person name="Ohji S."/>
            <person name="Yamazoe A."/>
            <person name="Ichikawa N."/>
            <person name="Kimura A."/>
            <person name="Fujita N."/>
        </authorList>
    </citation>
    <scope>NUCLEOTIDE SEQUENCE [LARGE SCALE GENOMIC DNA]</scope>
    <source>
        <strain evidence="2 3">NBRC 106054</strain>
    </source>
</reference>
<keyword evidence="1" id="KW-0732">Signal</keyword>
<dbReference type="RefSeq" id="WP_046367859.1">
    <property type="nucleotide sequence ID" value="NZ_BBWV01000001.1"/>
</dbReference>
<dbReference type="InterPro" id="IPR041662">
    <property type="entry name" value="SusD-like_2"/>
</dbReference>
<dbReference type="SUPFAM" id="SSF48452">
    <property type="entry name" value="TPR-like"/>
    <property type="match status" value="1"/>
</dbReference>
<comment type="caution">
    <text evidence="2">The sequence shown here is derived from an EMBL/GenBank/DDBJ whole genome shotgun (WGS) entry which is preliminary data.</text>
</comment>
<dbReference type="OrthoDB" id="614457at2"/>
<dbReference type="Gene3D" id="1.25.40.390">
    <property type="match status" value="1"/>
</dbReference>
<dbReference type="EMBL" id="BBWV01000001">
    <property type="protein sequence ID" value="GAO42104.1"/>
    <property type="molecule type" value="Genomic_DNA"/>
</dbReference>
<dbReference type="STRING" id="1220578.FPE01S_01_11170"/>
<gene>
    <name evidence="2" type="ORF">FPE01S_01_11170</name>
</gene>
<proteinExistence type="predicted"/>
<evidence type="ECO:0000256" key="1">
    <source>
        <dbReference type="SAM" id="SignalP"/>
    </source>
</evidence>
<dbReference type="Pfam" id="PF12771">
    <property type="entry name" value="SusD-like_2"/>
    <property type="match status" value="1"/>
</dbReference>
<dbReference type="InterPro" id="IPR011990">
    <property type="entry name" value="TPR-like_helical_dom_sf"/>
</dbReference>
<evidence type="ECO:0008006" key="4">
    <source>
        <dbReference type="Google" id="ProtNLM"/>
    </source>
</evidence>
<dbReference type="Proteomes" id="UP000033121">
    <property type="component" value="Unassembled WGS sequence"/>
</dbReference>